<keyword evidence="4" id="KW-0812">Transmembrane</keyword>
<keyword evidence="7" id="KW-1185">Reference proteome</keyword>
<dbReference type="GO" id="GO:0016301">
    <property type="term" value="F:kinase activity"/>
    <property type="evidence" value="ECO:0007669"/>
    <property type="project" value="UniProtKB-KW"/>
</dbReference>
<dbReference type="Pfam" id="PF07730">
    <property type="entry name" value="HisKA_3"/>
    <property type="match status" value="1"/>
</dbReference>
<dbReference type="SUPFAM" id="SSF55874">
    <property type="entry name" value="ATPase domain of HSP90 chaperone/DNA topoisomerase II/histidine kinase"/>
    <property type="match status" value="1"/>
</dbReference>
<protein>
    <submittedName>
        <fullName evidence="6">Histidine kinase</fullName>
    </submittedName>
</protein>
<dbReference type="RefSeq" id="WP_249491922.1">
    <property type="nucleotide sequence ID" value="NZ_JAMCCK010000040.1"/>
</dbReference>
<evidence type="ECO:0000313" key="6">
    <source>
        <dbReference type="EMBL" id="MCL3997002.1"/>
    </source>
</evidence>
<evidence type="ECO:0000256" key="1">
    <source>
        <dbReference type="ARBA" id="ARBA00022679"/>
    </source>
</evidence>
<keyword evidence="2 6" id="KW-0418">Kinase</keyword>
<feature type="domain" description="Signal transduction histidine kinase subgroup 3 dimerisation and phosphoacceptor" evidence="5">
    <location>
        <begin position="112"/>
        <end position="172"/>
    </location>
</feature>
<keyword evidence="1" id="KW-0808">Transferase</keyword>
<evidence type="ECO:0000256" key="3">
    <source>
        <dbReference type="ARBA" id="ARBA00023012"/>
    </source>
</evidence>
<keyword evidence="3" id="KW-0902">Two-component regulatory system</keyword>
<dbReference type="EMBL" id="JAMCCK010000040">
    <property type="protein sequence ID" value="MCL3997002.1"/>
    <property type="molecule type" value="Genomic_DNA"/>
</dbReference>
<evidence type="ECO:0000313" key="7">
    <source>
        <dbReference type="Proteomes" id="UP001202052"/>
    </source>
</evidence>
<evidence type="ECO:0000256" key="4">
    <source>
        <dbReference type="SAM" id="Phobius"/>
    </source>
</evidence>
<reference evidence="6 7" key="1">
    <citation type="submission" date="2022-05" db="EMBL/GenBank/DDBJ databases">
        <title>Genome Resource of Streptomyces lavenduligriseus GA1-1, a Strain with Broad-Spectrum Antifungal Activity against Phytopathogenic Fungi.</title>
        <authorList>
            <person name="Qi D."/>
        </authorList>
    </citation>
    <scope>NUCLEOTIDE SEQUENCE [LARGE SCALE GENOMIC DNA]</scope>
    <source>
        <strain evidence="6 7">GA1-1</strain>
    </source>
</reference>
<dbReference type="Gene3D" id="1.20.5.1930">
    <property type="match status" value="1"/>
</dbReference>
<keyword evidence="4" id="KW-0472">Membrane</keyword>
<proteinExistence type="predicted"/>
<dbReference type="InterPro" id="IPR011712">
    <property type="entry name" value="Sig_transdc_His_kin_sub3_dim/P"/>
</dbReference>
<keyword evidence="4" id="KW-1133">Transmembrane helix</keyword>
<dbReference type="PANTHER" id="PTHR24421">
    <property type="entry name" value="NITRATE/NITRITE SENSOR PROTEIN NARX-RELATED"/>
    <property type="match status" value="1"/>
</dbReference>
<organism evidence="6 7">
    <name type="scientific">Streptomyces lavenduligriseus</name>
    <dbReference type="NCBI Taxonomy" id="67315"/>
    <lineage>
        <taxon>Bacteria</taxon>
        <taxon>Bacillati</taxon>
        <taxon>Actinomycetota</taxon>
        <taxon>Actinomycetes</taxon>
        <taxon>Kitasatosporales</taxon>
        <taxon>Streptomycetaceae</taxon>
        <taxon>Streptomyces</taxon>
    </lineage>
</organism>
<dbReference type="PANTHER" id="PTHR24421:SF63">
    <property type="entry name" value="SENSOR HISTIDINE KINASE DESK"/>
    <property type="match status" value="1"/>
</dbReference>
<gene>
    <name evidence="6" type="ORF">M4438_26450</name>
</gene>
<dbReference type="Gene3D" id="3.30.565.10">
    <property type="entry name" value="Histidine kinase-like ATPase, C-terminal domain"/>
    <property type="match status" value="1"/>
</dbReference>
<dbReference type="Proteomes" id="UP001202052">
    <property type="component" value="Unassembled WGS sequence"/>
</dbReference>
<evidence type="ECO:0000256" key="2">
    <source>
        <dbReference type="ARBA" id="ARBA00022777"/>
    </source>
</evidence>
<feature type="transmembrane region" description="Helical" evidence="4">
    <location>
        <begin position="45"/>
        <end position="64"/>
    </location>
</feature>
<dbReference type="InterPro" id="IPR036890">
    <property type="entry name" value="HATPase_C_sf"/>
</dbReference>
<feature type="transmembrane region" description="Helical" evidence="4">
    <location>
        <begin position="12"/>
        <end position="33"/>
    </location>
</feature>
<name>A0ABT0NZT4_9ACTN</name>
<accession>A0ABT0NZT4</accession>
<sequence length="308" mass="33457">MVADAPLWGGHGILRGLVALLTVLMYAGLPALLVMDASTCRPRRLSACLALLPALAVTPLLVFMPDALSYPVLALVVSVVALDCRRRIRELLWAQQRRIVEERKRTLRESRQLRRDVHDVLGYSLSAITVKAELVDRYLVENDPRVREEVAELLALSRRTLAEMRSFSSAARRLSLGVELASVRRVLAAAGVETLVYGDASEVHDPALGAALSLVLREGATNILRHSRAGLCRITLSSEDGTVTLRLSNDGYMGEFEGGEPLGTGLASLSSRLTAFDGTLTWTHEGGWFHLTARAPQSVAAYGTYAAT</sequence>
<comment type="caution">
    <text evidence="6">The sequence shown here is derived from an EMBL/GenBank/DDBJ whole genome shotgun (WGS) entry which is preliminary data.</text>
</comment>
<evidence type="ECO:0000259" key="5">
    <source>
        <dbReference type="Pfam" id="PF07730"/>
    </source>
</evidence>
<dbReference type="InterPro" id="IPR050482">
    <property type="entry name" value="Sensor_HK_TwoCompSys"/>
</dbReference>